<dbReference type="Gene3D" id="1.10.20.10">
    <property type="entry name" value="Histone, subunit A"/>
    <property type="match status" value="1"/>
</dbReference>
<proteinExistence type="predicted"/>
<comment type="caution">
    <text evidence="1">The sequence shown here is derived from an EMBL/GenBank/DDBJ whole genome shotgun (WGS) entry which is preliminary data.</text>
</comment>
<gene>
    <name evidence="1" type="primary">HIS2A</name>
    <name evidence="1" type="ORF">BM221_002884</name>
</gene>
<dbReference type="AlphaFoldDB" id="A0A2N6NT39"/>
<dbReference type="SUPFAM" id="SSF47113">
    <property type="entry name" value="Histone-fold"/>
    <property type="match status" value="1"/>
</dbReference>
<evidence type="ECO:0000313" key="1">
    <source>
        <dbReference type="EMBL" id="PMB70433.1"/>
    </source>
</evidence>
<dbReference type="PROSITE" id="PS51257">
    <property type="entry name" value="PROKAR_LIPOPROTEIN"/>
    <property type="match status" value="1"/>
</dbReference>
<dbReference type="EMBL" id="MRVG01000003">
    <property type="protein sequence ID" value="PMB70433.1"/>
    <property type="molecule type" value="Genomic_DNA"/>
</dbReference>
<name>A0A2N6NT39_BEABA</name>
<protein>
    <submittedName>
        <fullName evidence="1">Histone H2AX</fullName>
    </submittedName>
</protein>
<dbReference type="Proteomes" id="UP000235728">
    <property type="component" value="Unassembled WGS sequence"/>
</dbReference>
<accession>A0A2N6NT39</accession>
<dbReference type="GO" id="GO:0046982">
    <property type="term" value="F:protein heterodimerization activity"/>
    <property type="evidence" value="ECO:0007669"/>
    <property type="project" value="InterPro"/>
</dbReference>
<evidence type="ECO:0000313" key="2">
    <source>
        <dbReference type="Proteomes" id="UP000235728"/>
    </source>
</evidence>
<sequence length="526" mass="58643">MTEKLEKPTPKPHSSFTVSSGCLCYGHLHNMCHGLTLPPQPFPNAAEWHMDGTVKSQTVHYNITALNGTWHAYELVDSRSGERTAWFVCHDSVSPETEVDKILRVSGSPYESDSGSQWHSDETVEEGVLPINRYDWGYYDERCKDEASDDSDGSDNLFSGEEGGESLGLVDYAHARDYIGLWKDVPPPQRESQAHGLWMEVMGEYMFGRFGFTDDHKAARSFFWFTTCTEFAFTTFAGLETTLRVFESDQDRMSRLLREGFNMDGLELVQGELQEHQQSGTVPPDDGLRGPYEAADYILDAQDADLIASRAHPPPPPPNPADEPMPHLSAYWRSACLEVINEALLSYLDALVTLTSHRSADDGTVSKESIAASLFPKHHDEENTVDKRMYTAIMDPQSSPSIITSREAFADKISAFLNSRSDGRDLGMLRVEGFIQGLAAAMEWLCGEMLELAGNSAMDHCRNGAIVPLDIRLSIRNDEELMAMVGCSRVYWMGGTRGWVDAAPEVQVGEQSRYTRLHAPKVQSTC</sequence>
<dbReference type="InterPro" id="IPR009072">
    <property type="entry name" value="Histone-fold"/>
</dbReference>
<organism evidence="1 2">
    <name type="scientific">Beauveria bassiana</name>
    <name type="common">White muscardine disease fungus</name>
    <name type="synonym">Tritirachium shiotae</name>
    <dbReference type="NCBI Taxonomy" id="176275"/>
    <lineage>
        <taxon>Eukaryota</taxon>
        <taxon>Fungi</taxon>
        <taxon>Dikarya</taxon>
        <taxon>Ascomycota</taxon>
        <taxon>Pezizomycotina</taxon>
        <taxon>Sordariomycetes</taxon>
        <taxon>Hypocreomycetidae</taxon>
        <taxon>Hypocreales</taxon>
        <taxon>Cordycipitaceae</taxon>
        <taxon>Beauveria</taxon>
    </lineage>
</organism>
<reference evidence="1 2" key="1">
    <citation type="journal article" date="2016" name="Appl. Microbiol. Biotechnol.">
        <title>Characterization of T-DNA insertion mutants with decreased virulence in the entomopathogenic fungus Beauveria bassiana JEF-007.</title>
        <authorList>
            <person name="Kim S."/>
            <person name="Lee S.J."/>
            <person name="Nai Y.S."/>
            <person name="Yu J.S."/>
            <person name="Lee M.R."/>
            <person name="Yang Y.T."/>
            <person name="Kim J.S."/>
        </authorList>
    </citation>
    <scope>NUCLEOTIDE SEQUENCE [LARGE SCALE GENOMIC DNA]</scope>
    <source>
        <strain evidence="1 2">JEF-007</strain>
    </source>
</reference>
<dbReference type="OMA" id="HGEYMFG"/>